<dbReference type="InterPro" id="IPR009049">
    <property type="entry name" value="Argininosuccinate_lyase"/>
</dbReference>
<dbReference type="PRINTS" id="PR00149">
    <property type="entry name" value="FUMRATELYASE"/>
</dbReference>
<evidence type="ECO:0000256" key="1">
    <source>
        <dbReference type="ARBA" id="ARBA00010755"/>
    </source>
</evidence>
<keyword evidence="5" id="KW-0273">Eye lens protein</keyword>
<evidence type="ECO:0000313" key="10">
    <source>
        <dbReference type="Proteomes" id="UP000472261"/>
    </source>
</evidence>
<dbReference type="Pfam" id="PF00206">
    <property type="entry name" value="Lyase_1"/>
    <property type="match status" value="1"/>
</dbReference>
<proteinExistence type="inferred from homology"/>
<dbReference type="FunFam" id="1.20.200.10:FF:000002">
    <property type="entry name" value="Argininosuccinate lyase"/>
    <property type="match status" value="1"/>
</dbReference>
<dbReference type="InterPro" id="IPR020557">
    <property type="entry name" value="Fumarate_lyase_CS"/>
</dbReference>
<dbReference type="Gene3D" id="1.10.40.30">
    <property type="entry name" value="Fumarase/aspartase (C-terminal domain)"/>
    <property type="match status" value="1"/>
</dbReference>
<evidence type="ECO:0000256" key="2">
    <source>
        <dbReference type="ARBA" id="ARBA00011881"/>
    </source>
</evidence>
<dbReference type="Proteomes" id="UP000472261">
    <property type="component" value="Unplaced"/>
</dbReference>
<dbReference type="FunFam" id="1.10.40.30:FF:000001">
    <property type="entry name" value="Argininosuccinate lyase"/>
    <property type="match status" value="1"/>
</dbReference>
<dbReference type="InterPro" id="IPR029419">
    <property type="entry name" value="Arg_succ_lyase_C"/>
</dbReference>
<dbReference type="NCBIfam" id="TIGR00838">
    <property type="entry name" value="argH"/>
    <property type="match status" value="1"/>
</dbReference>
<dbReference type="InterPro" id="IPR022761">
    <property type="entry name" value="Fumarate_lyase_N"/>
</dbReference>
<evidence type="ECO:0000256" key="6">
    <source>
        <dbReference type="ARBA" id="ARBA00023239"/>
    </source>
</evidence>
<dbReference type="PANTHER" id="PTHR43814:SF1">
    <property type="entry name" value="ARGININOSUCCINATE LYASE"/>
    <property type="match status" value="1"/>
</dbReference>
<feature type="domain" description="Fumarate lyase N-terminal" evidence="7">
    <location>
        <begin position="11"/>
        <end position="295"/>
    </location>
</feature>
<dbReference type="SUPFAM" id="SSF48557">
    <property type="entry name" value="L-aspartase-like"/>
    <property type="match status" value="1"/>
</dbReference>
<dbReference type="GO" id="GO:0005212">
    <property type="term" value="F:structural constituent of eye lens"/>
    <property type="evidence" value="ECO:0007669"/>
    <property type="project" value="UniProtKB-KW"/>
</dbReference>
<keyword evidence="4" id="KW-0028">Amino-acid biosynthesis</keyword>
<accession>A0A669PAB8</accession>
<evidence type="ECO:0008006" key="11">
    <source>
        <dbReference type="Google" id="ProtNLM"/>
    </source>
</evidence>
<dbReference type="PROSITE" id="PS00163">
    <property type="entry name" value="FUMARATE_LYASES"/>
    <property type="match status" value="1"/>
</dbReference>
<comment type="similarity">
    <text evidence="1">Belongs to the lyase 1 family. Argininosuccinate lyase subfamily.</text>
</comment>
<reference evidence="9" key="1">
    <citation type="submission" date="2025-08" db="UniProtKB">
        <authorList>
            <consortium name="Ensembl"/>
        </authorList>
    </citation>
    <scope>IDENTIFICATION</scope>
</reference>
<dbReference type="Gene3D" id="1.20.200.10">
    <property type="entry name" value="Fumarase/aspartase (Central domain)"/>
    <property type="match status" value="1"/>
</dbReference>
<dbReference type="FunFam" id="1.10.275.10:FF:000014">
    <property type="entry name" value="Os03g0824900 protein"/>
    <property type="match status" value="1"/>
</dbReference>
<dbReference type="AlphaFoldDB" id="A0A669PAB8"/>
<reference evidence="9" key="2">
    <citation type="submission" date="2025-09" db="UniProtKB">
        <authorList>
            <consortium name="Ensembl"/>
        </authorList>
    </citation>
    <scope>IDENTIFICATION</scope>
</reference>
<evidence type="ECO:0000256" key="4">
    <source>
        <dbReference type="ARBA" id="ARBA00022605"/>
    </source>
</evidence>
<keyword evidence="3" id="KW-0055">Arginine biosynthesis</keyword>
<evidence type="ECO:0000256" key="5">
    <source>
        <dbReference type="ARBA" id="ARBA00022613"/>
    </source>
</evidence>
<dbReference type="CDD" id="cd01359">
    <property type="entry name" value="Argininosuccinate_lyase"/>
    <property type="match status" value="1"/>
</dbReference>
<organism evidence="9 10">
    <name type="scientific">Phasianus colchicus</name>
    <name type="common">Common pheasant</name>
    <dbReference type="NCBI Taxonomy" id="9054"/>
    <lineage>
        <taxon>Eukaryota</taxon>
        <taxon>Metazoa</taxon>
        <taxon>Chordata</taxon>
        <taxon>Craniata</taxon>
        <taxon>Vertebrata</taxon>
        <taxon>Euteleostomi</taxon>
        <taxon>Archelosauria</taxon>
        <taxon>Archosauria</taxon>
        <taxon>Dinosauria</taxon>
        <taxon>Saurischia</taxon>
        <taxon>Theropoda</taxon>
        <taxon>Coelurosauria</taxon>
        <taxon>Aves</taxon>
        <taxon>Neognathae</taxon>
        <taxon>Galloanserae</taxon>
        <taxon>Galliformes</taxon>
        <taxon>Phasianidae</taxon>
        <taxon>Phasianinae</taxon>
        <taxon>Phasianus</taxon>
    </lineage>
</organism>
<keyword evidence="10" id="KW-1185">Reference proteome</keyword>
<evidence type="ECO:0000256" key="3">
    <source>
        <dbReference type="ARBA" id="ARBA00022571"/>
    </source>
</evidence>
<sequence length="456" mass="50193">MAKLTNKLWGGRFSGSTDPIMEMLNSSIACDQRMSEVDIQGSMAYAKALEKAGILTKTELEKILSGLEKISEEWSKGVFVVKQSDEDIHTANERRLKELIGDIAGKLHTGRSRNDQVVTDLKLLLKSSISVISTHLLQLIKTLVERAAIEIDVIMPGYTHLQKALPIRWSQFLLSHAVALIRDSERLGEVKKRMNVLHLLGQGADFKLELDFACISLNSMDAISERDFVVELLSVATLLMIHLSKLAEDLIIFSTAEFGFVTLSDAYSTGSSLMPQKKNPDSLELIRSKAGRVFGRLAAVLMVLKGLPSTYNKDLQEDKEAVFDVVDTLTAVLQVATGVISTLQINKENMEKALTPELLTTDLALYLVRKGMPFRQAHAASGKAVHLAETKGIAINKLTLEDLKSISPLFASDVSQVFNIVNSVEQYTAVGGTAKSSVTAQIEQLRELLKKQKEQA</sequence>
<dbReference type="GO" id="GO:0004056">
    <property type="term" value="F:argininosuccinate lyase activity"/>
    <property type="evidence" value="ECO:0007669"/>
    <property type="project" value="InterPro"/>
</dbReference>
<evidence type="ECO:0000259" key="7">
    <source>
        <dbReference type="Pfam" id="PF00206"/>
    </source>
</evidence>
<dbReference type="GO" id="GO:0042450">
    <property type="term" value="P:L-arginine biosynthetic process via ornithine"/>
    <property type="evidence" value="ECO:0007669"/>
    <property type="project" value="InterPro"/>
</dbReference>
<feature type="domain" description="Argininosuccinate lyase C-terminal" evidence="8">
    <location>
        <begin position="358"/>
        <end position="425"/>
    </location>
</feature>
<name>A0A669PAB8_PHACC</name>
<protein>
    <recommendedName>
        <fullName evidence="11">Argininosuccinate lyase</fullName>
    </recommendedName>
</protein>
<dbReference type="GO" id="GO:0005829">
    <property type="term" value="C:cytosol"/>
    <property type="evidence" value="ECO:0007669"/>
    <property type="project" value="TreeGrafter"/>
</dbReference>
<evidence type="ECO:0000313" key="9">
    <source>
        <dbReference type="Ensembl" id="ENSPCLP00000004270.1"/>
    </source>
</evidence>
<dbReference type="PRINTS" id="PR00145">
    <property type="entry name" value="ARGSUCLYASE"/>
</dbReference>
<dbReference type="HAMAP" id="MF_00006">
    <property type="entry name" value="Arg_succ_lyase"/>
    <property type="match status" value="1"/>
</dbReference>
<dbReference type="Pfam" id="PF14698">
    <property type="entry name" value="ASL_C2"/>
    <property type="match status" value="1"/>
</dbReference>
<dbReference type="InterPro" id="IPR024083">
    <property type="entry name" value="Fumarase/histidase_N"/>
</dbReference>
<dbReference type="Gene3D" id="1.10.275.10">
    <property type="entry name" value="Fumarase/aspartase (N-terminal domain)"/>
    <property type="match status" value="1"/>
</dbReference>
<evidence type="ECO:0000259" key="8">
    <source>
        <dbReference type="Pfam" id="PF14698"/>
    </source>
</evidence>
<dbReference type="PANTHER" id="PTHR43814">
    <property type="entry name" value="ARGININOSUCCINATE LYASE"/>
    <property type="match status" value="1"/>
</dbReference>
<dbReference type="InterPro" id="IPR008948">
    <property type="entry name" value="L-Aspartase-like"/>
</dbReference>
<keyword evidence="6" id="KW-0456">Lyase</keyword>
<dbReference type="InterPro" id="IPR000362">
    <property type="entry name" value="Fumarate_lyase_fam"/>
</dbReference>
<comment type="subunit">
    <text evidence="2">Homotetramer.</text>
</comment>
<dbReference type="Ensembl" id="ENSPCLT00000005971.1">
    <property type="protein sequence ID" value="ENSPCLP00000004270.1"/>
    <property type="gene ID" value="ENSPCLG00000003693.1"/>
</dbReference>